<dbReference type="Proteomes" id="UP000189701">
    <property type="component" value="Unplaced"/>
</dbReference>
<keyword evidence="4" id="KW-0479">Metal-binding</keyword>
<comment type="similarity">
    <text evidence="1">Belongs to the methyltransferase superfamily. Type-7 methyltransferase family.</text>
</comment>
<dbReference type="GO" id="GO:0008168">
    <property type="term" value="F:methyltransferase activity"/>
    <property type="evidence" value="ECO:0007669"/>
    <property type="project" value="UniProtKB-KW"/>
</dbReference>
<evidence type="ECO:0000256" key="1">
    <source>
        <dbReference type="ARBA" id="ARBA00007967"/>
    </source>
</evidence>
<proteinExistence type="inferred from homology"/>
<dbReference type="RefSeq" id="XP_009790768.1">
    <property type="nucleotide sequence ID" value="XM_009792466.1"/>
</dbReference>
<dbReference type="InterPro" id="IPR005299">
    <property type="entry name" value="MeTrfase_7"/>
</dbReference>
<keyword evidence="6" id="KW-1185">Reference proteome</keyword>
<dbReference type="Gene3D" id="3.40.50.150">
    <property type="entry name" value="Vaccinia Virus protein VP39"/>
    <property type="match status" value="1"/>
</dbReference>
<dbReference type="OrthoDB" id="1523883at2759"/>
<dbReference type="PANTHER" id="PTHR31009">
    <property type="entry name" value="S-ADENOSYL-L-METHIONINE:CARBOXYL METHYLTRANSFERASE FAMILY PROTEIN"/>
    <property type="match status" value="1"/>
</dbReference>
<dbReference type="InterPro" id="IPR029063">
    <property type="entry name" value="SAM-dependent_MTases_sf"/>
</dbReference>
<reference evidence="7" key="2">
    <citation type="submission" date="2025-08" db="UniProtKB">
        <authorList>
            <consortium name="RefSeq"/>
        </authorList>
    </citation>
    <scope>IDENTIFICATION</scope>
    <source>
        <tissue evidence="7">Leaf</tissue>
    </source>
</reference>
<keyword evidence="2" id="KW-0489">Methyltransferase</keyword>
<gene>
    <name evidence="7" type="primary">LOC104238168</name>
</gene>
<sequence>MEVAKVLHMNEGIGEASYAKNSLLQQKVILMTKSIRDEAIAALYRSLSPETICIADLGCSSGPNTFLVISGLIKTIYEECKSNGQKQSPEFHVFLNDLPGNDFNTIFRSLPAFYEDLRKQMGDGFDPNCFVTGVAGSFYTRLFPSQSLHFVHSSYSLHWISQVRFIYNITYSIRFILVEVV</sequence>
<evidence type="ECO:0000256" key="3">
    <source>
        <dbReference type="ARBA" id="ARBA00022679"/>
    </source>
</evidence>
<dbReference type="InterPro" id="IPR042086">
    <property type="entry name" value="MeTrfase_capping"/>
</dbReference>
<evidence type="ECO:0000313" key="7">
    <source>
        <dbReference type="RefSeq" id="XP_009790768.1"/>
    </source>
</evidence>
<dbReference type="SUPFAM" id="SSF53335">
    <property type="entry name" value="S-adenosyl-L-methionine-dependent methyltransferases"/>
    <property type="match status" value="1"/>
</dbReference>
<dbReference type="eggNOG" id="ENOG502QQVK">
    <property type="taxonomic scope" value="Eukaryota"/>
</dbReference>
<evidence type="ECO:0000256" key="4">
    <source>
        <dbReference type="ARBA" id="ARBA00022723"/>
    </source>
</evidence>
<dbReference type="AlphaFoldDB" id="A0A1U7XIR6"/>
<evidence type="ECO:0000256" key="5">
    <source>
        <dbReference type="ARBA" id="ARBA00022842"/>
    </source>
</evidence>
<organism evidence="6 7">
    <name type="scientific">Nicotiana sylvestris</name>
    <name type="common">Wood tobacco</name>
    <name type="synonym">South American tobacco</name>
    <dbReference type="NCBI Taxonomy" id="4096"/>
    <lineage>
        <taxon>Eukaryota</taxon>
        <taxon>Viridiplantae</taxon>
        <taxon>Streptophyta</taxon>
        <taxon>Embryophyta</taxon>
        <taxon>Tracheophyta</taxon>
        <taxon>Spermatophyta</taxon>
        <taxon>Magnoliopsida</taxon>
        <taxon>eudicotyledons</taxon>
        <taxon>Gunneridae</taxon>
        <taxon>Pentapetalae</taxon>
        <taxon>asterids</taxon>
        <taxon>lamiids</taxon>
        <taxon>Solanales</taxon>
        <taxon>Solanaceae</taxon>
        <taxon>Nicotianoideae</taxon>
        <taxon>Nicotianeae</taxon>
        <taxon>Nicotiana</taxon>
    </lineage>
</organism>
<dbReference type="Pfam" id="PF03492">
    <property type="entry name" value="Methyltransf_7"/>
    <property type="match status" value="1"/>
</dbReference>
<protein>
    <submittedName>
        <fullName evidence="7">Salicylate carboxymethyltransferase-like</fullName>
    </submittedName>
</protein>
<reference evidence="6" key="1">
    <citation type="journal article" date="2013" name="Genome Biol.">
        <title>Reference genomes and transcriptomes of Nicotiana sylvestris and Nicotiana tomentosiformis.</title>
        <authorList>
            <person name="Sierro N."/>
            <person name="Battey J.N."/>
            <person name="Ouadi S."/>
            <person name="Bovet L."/>
            <person name="Goepfert S."/>
            <person name="Bakaher N."/>
            <person name="Peitsch M.C."/>
            <person name="Ivanov N.V."/>
        </authorList>
    </citation>
    <scope>NUCLEOTIDE SEQUENCE [LARGE SCALE GENOMIC DNA]</scope>
</reference>
<dbReference type="GO" id="GO:0046872">
    <property type="term" value="F:metal ion binding"/>
    <property type="evidence" value="ECO:0007669"/>
    <property type="project" value="UniProtKB-KW"/>
</dbReference>
<dbReference type="Gene3D" id="1.10.1200.270">
    <property type="entry name" value="Methyltransferase, alpha-helical capping domain"/>
    <property type="match status" value="1"/>
</dbReference>
<dbReference type="GO" id="GO:0032259">
    <property type="term" value="P:methylation"/>
    <property type="evidence" value="ECO:0007669"/>
    <property type="project" value="UniProtKB-KW"/>
</dbReference>
<evidence type="ECO:0000256" key="2">
    <source>
        <dbReference type="ARBA" id="ARBA00022603"/>
    </source>
</evidence>
<keyword evidence="5" id="KW-0460">Magnesium</keyword>
<evidence type="ECO:0000313" key="6">
    <source>
        <dbReference type="Proteomes" id="UP000189701"/>
    </source>
</evidence>
<keyword evidence="3" id="KW-0808">Transferase</keyword>
<name>A0A1U7XIR6_NICSY</name>
<accession>A0A1U7XIR6</accession>